<reference evidence="2 3" key="1">
    <citation type="journal article" date="2015" name="Proc. Natl. Acad. Sci. U.S.A.">
        <title>The resurrection genome of Boea hygrometrica: A blueprint for survival of dehydration.</title>
        <authorList>
            <person name="Xiao L."/>
            <person name="Yang G."/>
            <person name="Zhang L."/>
            <person name="Yang X."/>
            <person name="Zhao S."/>
            <person name="Ji Z."/>
            <person name="Zhou Q."/>
            <person name="Hu M."/>
            <person name="Wang Y."/>
            <person name="Chen M."/>
            <person name="Xu Y."/>
            <person name="Jin H."/>
            <person name="Xiao X."/>
            <person name="Hu G."/>
            <person name="Bao F."/>
            <person name="Hu Y."/>
            <person name="Wan P."/>
            <person name="Li L."/>
            <person name="Deng X."/>
            <person name="Kuang T."/>
            <person name="Xiang C."/>
            <person name="Zhu J.K."/>
            <person name="Oliver M.J."/>
            <person name="He Y."/>
        </authorList>
    </citation>
    <scope>NUCLEOTIDE SEQUENCE [LARGE SCALE GENOMIC DNA]</scope>
    <source>
        <strain evidence="3">cv. XS01</strain>
    </source>
</reference>
<organism evidence="2 3">
    <name type="scientific">Dorcoceras hygrometricum</name>
    <dbReference type="NCBI Taxonomy" id="472368"/>
    <lineage>
        <taxon>Eukaryota</taxon>
        <taxon>Viridiplantae</taxon>
        <taxon>Streptophyta</taxon>
        <taxon>Embryophyta</taxon>
        <taxon>Tracheophyta</taxon>
        <taxon>Spermatophyta</taxon>
        <taxon>Magnoliopsida</taxon>
        <taxon>eudicotyledons</taxon>
        <taxon>Gunneridae</taxon>
        <taxon>Pentapetalae</taxon>
        <taxon>asterids</taxon>
        <taxon>lamiids</taxon>
        <taxon>Lamiales</taxon>
        <taxon>Gesneriaceae</taxon>
        <taxon>Didymocarpoideae</taxon>
        <taxon>Trichosporeae</taxon>
        <taxon>Loxocarpinae</taxon>
        <taxon>Dorcoceras</taxon>
    </lineage>
</organism>
<feature type="compositionally biased region" description="Basic residues" evidence="1">
    <location>
        <begin position="43"/>
        <end position="52"/>
    </location>
</feature>
<dbReference type="Proteomes" id="UP000250235">
    <property type="component" value="Unassembled WGS sequence"/>
</dbReference>
<dbReference type="GO" id="GO:0006355">
    <property type="term" value="P:regulation of DNA-templated transcription"/>
    <property type="evidence" value="ECO:0007669"/>
    <property type="project" value="InterPro"/>
</dbReference>
<protein>
    <submittedName>
        <fullName evidence="2">Uncharacterized protein</fullName>
    </submittedName>
</protein>
<evidence type="ECO:0000256" key="1">
    <source>
        <dbReference type="SAM" id="MobiDB-lite"/>
    </source>
</evidence>
<keyword evidence="3" id="KW-1185">Reference proteome</keyword>
<sequence>MAEENAEISSYEHFREERIKENLQRMQKLGIFDLSLNFKSLKKPIKSHRKSPRSSSLSPSSAPVRRSSRLQNSTPVNYSEAPTTEKETSLEVYASLREEGSKAEFYTDKDEKLLGRTETSWTLFVDGYGKDRKRIYDPISSLGYKSVAHYLMQTHRSNPDLDKTSVMKVPVSAKRSLPFSDLDATPQEDDDLSRPDRECSGATNNPQLTIKNNFPCTESSENHNDIKPTQPEVLCSYDEHNLETTTRQLTLRNEFLCTEASEDHKDFLIPKPEVLCSGDEQETGTNQNSVASETRLESTKKRAHLEPSTDSIAGRLRQRRRENLKSSGTN</sequence>
<dbReference type="EMBL" id="KV012487">
    <property type="protein sequence ID" value="KZV24984.1"/>
    <property type="molecule type" value="Genomic_DNA"/>
</dbReference>
<dbReference type="GO" id="GO:0005634">
    <property type="term" value="C:nucleus"/>
    <property type="evidence" value="ECO:0007669"/>
    <property type="project" value="TreeGrafter"/>
</dbReference>
<dbReference type="OrthoDB" id="298344at2759"/>
<proteinExistence type="predicted"/>
<evidence type="ECO:0000313" key="2">
    <source>
        <dbReference type="EMBL" id="KZV24984.1"/>
    </source>
</evidence>
<dbReference type="AlphaFoldDB" id="A0A2Z7ASZ5"/>
<dbReference type="InterPro" id="IPR040221">
    <property type="entry name" value="CDCA7/CDA7L"/>
</dbReference>
<evidence type="ECO:0000313" key="3">
    <source>
        <dbReference type="Proteomes" id="UP000250235"/>
    </source>
</evidence>
<dbReference type="PANTHER" id="PTHR31169">
    <property type="entry name" value="OS05G0300700 PROTEIN"/>
    <property type="match status" value="1"/>
</dbReference>
<dbReference type="PANTHER" id="PTHR31169:SF23">
    <property type="entry name" value="OS03G0572250 PROTEIN"/>
    <property type="match status" value="1"/>
</dbReference>
<feature type="region of interest" description="Disordered" evidence="1">
    <location>
        <begin position="177"/>
        <end position="212"/>
    </location>
</feature>
<accession>A0A2Z7ASZ5</accession>
<feature type="compositionally biased region" description="Polar residues" evidence="1">
    <location>
        <begin position="283"/>
        <end position="292"/>
    </location>
</feature>
<gene>
    <name evidence="2" type="ORF">F511_01954</name>
</gene>
<feature type="compositionally biased region" description="Polar residues" evidence="1">
    <location>
        <begin position="70"/>
        <end position="82"/>
    </location>
</feature>
<feature type="region of interest" description="Disordered" evidence="1">
    <location>
        <begin position="43"/>
        <end position="89"/>
    </location>
</feature>
<feature type="compositionally biased region" description="Basic and acidic residues" evidence="1">
    <location>
        <begin position="294"/>
        <end position="307"/>
    </location>
</feature>
<feature type="region of interest" description="Disordered" evidence="1">
    <location>
        <begin position="276"/>
        <end position="330"/>
    </location>
</feature>
<name>A0A2Z7ASZ5_9LAMI</name>
<feature type="compositionally biased region" description="Polar residues" evidence="1">
    <location>
        <begin position="201"/>
        <end position="212"/>
    </location>
</feature>
<feature type="compositionally biased region" description="Low complexity" evidence="1">
    <location>
        <begin position="53"/>
        <end position="65"/>
    </location>
</feature>